<dbReference type="RefSeq" id="XP_018989334.1">
    <property type="nucleotide sequence ID" value="XM_019142763.1"/>
</dbReference>
<accession>A0A1E3HAR0</accession>
<protein>
    <submittedName>
        <fullName evidence="2">Uncharacterized protein</fullName>
    </submittedName>
</protein>
<dbReference type="GeneID" id="30159256"/>
<gene>
    <name evidence="2" type="ORF">L202_07947</name>
</gene>
<reference evidence="2 3" key="1">
    <citation type="submission" date="2016-06" db="EMBL/GenBank/DDBJ databases">
        <title>Evolution of pathogenesis and genome organization in the Tremellales.</title>
        <authorList>
            <person name="Cuomo C."/>
            <person name="Litvintseva A."/>
            <person name="Heitman J."/>
            <person name="Chen Y."/>
            <person name="Sun S."/>
            <person name="Springer D."/>
            <person name="Dromer F."/>
            <person name="Young S."/>
            <person name="Zeng Q."/>
            <person name="Chapman S."/>
            <person name="Gujja S."/>
            <person name="Saif S."/>
            <person name="Birren B."/>
        </authorList>
    </citation>
    <scope>NUCLEOTIDE SEQUENCE [LARGE SCALE GENOMIC DNA]</scope>
    <source>
        <strain evidence="2 3">CBS 6039</strain>
    </source>
</reference>
<dbReference type="Proteomes" id="UP000094065">
    <property type="component" value="Unassembled WGS sequence"/>
</dbReference>
<dbReference type="EMBL" id="AWGJ01000013">
    <property type="protein sequence ID" value="ODN73422.1"/>
    <property type="molecule type" value="Genomic_DNA"/>
</dbReference>
<evidence type="ECO:0000313" key="3">
    <source>
        <dbReference type="Proteomes" id="UP000094065"/>
    </source>
</evidence>
<organism evidence="2 3">
    <name type="scientific">Cryptococcus amylolentus CBS 6039</name>
    <dbReference type="NCBI Taxonomy" id="1295533"/>
    <lineage>
        <taxon>Eukaryota</taxon>
        <taxon>Fungi</taxon>
        <taxon>Dikarya</taxon>
        <taxon>Basidiomycota</taxon>
        <taxon>Agaricomycotina</taxon>
        <taxon>Tremellomycetes</taxon>
        <taxon>Tremellales</taxon>
        <taxon>Cryptococcaceae</taxon>
        <taxon>Cryptococcus</taxon>
    </lineage>
</organism>
<name>A0A1E3HAR0_9TREE</name>
<dbReference type="AlphaFoldDB" id="A0A1E3HAR0"/>
<comment type="caution">
    <text evidence="2">The sequence shown here is derived from an EMBL/GenBank/DDBJ whole genome shotgun (WGS) entry which is preliminary data.</text>
</comment>
<sequence>MPYGAPQTKVNKGGCPPETPPTNTPLALWSHPEGNVPQYSIGLCNYVPNTWSHGQGTALKQAINDSDRPGVKLFQSLVDTINGKDPLTILSWVAHDSDHNPGDLFYFSGDIAHNGNTSSALLMHSASEAYINTLPPTGTYLYNQKPVAFRTY</sequence>
<keyword evidence="3" id="KW-1185">Reference proteome</keyword>
<evidence type="ECO:0000256" key="1">
    <source>
        <dbReference type="SAM" id="MobiDB-lite"/>
    </source>
</evidence>
<evidence type="ECO:0000313" key="2">
    <source>
        <dbReference type="EMBL" id="ODN73422.1"/>
    </source>
</evidence>
<proteinExistence type="predicted"/>
<feature type="region of interest" description="Disordered" evidence="1">
    <location>
        <begin position="1"/>
        <end position="23"/>
    </location>
</feature>